<dbReference type="EMBL" id="CP162514">
    <property type="protein sequence ID" value="XDH86345.1"/>
    <property type="molecule type" value="Genomic_DNA"/>
</dbReference>
<keyword evidence="1" id="KW-0472">Membrane</keyword>
<name>A0AB39ALI9_9GAMM</name>
<proteinExistence type="predicted"/>
<protein>
    <recommendedName>
        <fullName evidence="3">Phage abortive infection protein</fullName>
    </recommendedName>
</protein>
<sequence length="287" mass="32823">MLSKGLETIRKITPYFILFFLSVCCLMLLSEYREAFPIRSNTQSAWNNTATIINGLISPILALVSIVLLWLTWVTTKSEMKLTRRLLDIQLIEEKKKNSLEIFSRRINNLNDKINKKIDIRTSSNVANDLINLLHGTVSCDDRVNLSKLLTNHVSENFNSGSSEVTAAELTSLIFNRGFYVSTALHRYVVSINKELKPDFSSCIKMKDKEECLNILLGYHFYSSNEFNVINNALSRLINNICEYDEITKNELFEEFALNFDMELAKAIIGMPSSEINEEAKVAIRKM</sequence>
<accession>A0AB39ALI9</accession>
<evidence type="ECO:0000256" key="1">
    <source>
        <dbReference type="SAM" id="Phobius"/>
    </source>
</evidence>
<organism evidence="2">
    <name type="scientific">Pseudoalteromonas sp. SD03</name>
    <dbReference type="NCBI Taxonomy" id="3231719"/>
    <lineage>
        <taxon>Bacteria</taxon>
        <taxon>Pseudomonadati</taxon>
        <taxon>Pseudomonadota</taxon>
        <taxon>Gammaproteobacteria</taxon>
        <taxon>Alteromonadales</taxon>
        <taxon>Pseudoalteromonadaceae</taxon>
        <taxon>Pseudoalteromonas</taxon>
    </lineage>
</organism>
<evidence type="ECO:0008006" key="3">
    <source>
        <dbReference type="Google" id="ProtNLM"/>
    </source>
</evidence>
<keyword evidence="1" id="KW-1133">Transmembrane helix</keyword>
<dbReference type="RefSeq" id="WP_368484885.1">
    <property type="nucleotide sequence ID" value="NZ_CP162514.1"/>
</dbReference>
<keyword evidence="1" id="KW-0812">Transmembrane</keyword>
<reference evidence="2" key="1">
    <citation type="submission" date="2024-07" db="EMBL/GenBank/DDBJ databases">
        <authorList>
            <person name="Jiang Y."/>
            <person name="Qin Q."/>
        </authorList>
    </citation>
    <scope>NUCLEOTIDE SEQUENCE</scope>
    <source>
        <strain evidence="2">SD03</strain>
    </source>
</reference>
<feature type="transmembrane region" description="Helical" evidence="1">
    <location>
        <begin position="12"/>
        <end position="32"/>
    </location>
</feature>
<feature type="transmembrane region" description="Helical" evidence="1">
    <location>
        <begin position="52"/>
        <end position="75"/>
    </location>
</feature>
<gene>
    <name evidence="2" type="ORF">ABZP26_09555</name>
</gene>
<dbReference type="AlphaFoldDB" id="A0AB39ALI9"/>
<evidence type="ECO:0000313" key="2">
    <source>
        <dbReference type="EMBL" id="XDH86345.1"/>
    </source>
</evidence>